<dbReference type="GeneTree" id="ENSGT00940000163754"/>
<dbReference type="STRING" id="7897.ENSLACP00000009605"/>
<evidence type="ECO:0000313" key="2">
    <source>
        <dbReference type="Proteomes" id="UP000008672"/>
    </source>
</evidence>
<reference evidence="1" key="3">
    <citation type="submission" date="2025-09" db="UniProtKB">
        <authorList>
            <consortium name="Ensembl"/>
        </authorList>
    </citation>
    <scope>IDENTIFICATION</scope>
</reference>
<sequence length="161" mass="18268">MQQPCLHTQAFVASLLDYCNALYAGLPLKLIHRLQLVQNSAARVGHFDHIFLILQEFHWLPIRWRITFKVLVLVYKSVKSLGPIYLQDVLTPHVPACSLRSSQGNLLMAPRVRTRAGERPFSFYAANLWSALPPNLRSSPSLCIFKSSLKTFLFSSAFNVL</sequence>
<dbReference type="AlphaFoldDB" id="H3AIY4"/>
<dbReference type="HOGENOM" id="CLU_000680_37_0_1"/>
<accession>H3AIY4</accession>
<keyword evidence="2" id="KW-1185">Reference proteome</keyword>
<dbReference type="EMBL" id="AFYH01115919">
    <property type="status" value="NOT_ANNOTATED_CDS"/>
    <property type="molecule type" value="Genomic_DNA"/>
</dbReference>
<reference evidence="1" key="2">
    <citation type="submission" date="2025-08" db="UniProtKB">
        <authorList>
            <consortium name="Ensembl"/>
        </authorList>
    </citation>
    <scope>IDENTIFICATION</scope>
</reference>
<dbReference type="Bgee" id="ENSLACG00000008471">
    <property type="expression patterns" value="Expressed in muscle tissue and 6 other cell types or tissues"/>
</dbReference>
<organism evidence="1 2">
    <name type="scientific">Latimeria chalumnae</name>
    <name type="common">Coelacanth</name>
    <dbReference type="NCBI Taxonomy" id="7897"/>
    <lineage>
        <taxon>Eukaryota</taxon>
        <taxon>Metazoa</taxon>
        <taxon>Chordata</taxon>
        <taxon>Craniata</taxon>
        <taxon>Vertebrata</taxon>
        <taxon>Euteleostomi</taxon>
        <taxon>Coelacanthiformes</taxon>
        <taxon>Coelacanthidae</taxon>
        <taxon>Latimeria</taxon>
    </lineage>
</organism>
<evidence type="ECO:0000313" key="1">
    <source>
        <dbReference type="Ensembl" id="ENSLACP00000009605.1"/>
    </source>
</evidence>
<protein>
    <submittedName>
        <fullName evidence="1">Uncharacterized protein</fullName>
    </submittedName>
</protein>
<proteinExistence type="predicted"/>
<reference evidence="2" key="1">
    <citation type="submission" date="2011-08" db="EMBL/GenBank/DDBJ databases">
        <title>The draft genome of Latimeria chalumnae.</title>
        <authorList>
            <person name="Di Palma F."/>
            <person name="Alfoldi J."/>
            <person name="Johnson J."/>
            <person name="Berlin A."/>
            <person name="Gnerre S."/>
            <person name="Jaffe D."/>
            <person name="MacCallum I."/>
            <person name="Young S."/>
            <person name="Walker B.J."/>
            <person name="Lander E."/>
            <person name="Lindblad-Toh K."/>
        </authorList>
    </citation>
    <scope>NUCLEOTIDE SEQUENCE [LARGE SCALE GENOMIC DNA]</scope>
    <source>
        <strain evidence="2">Wild caught</strain>
    </source>
</reference>
<dbReference type="Ensembl" id="ENSLACT00000009679.1">
    <property type="protein sequence ID" value="ENSLACP00000009605.1"/>
    <property type="gene ID" value="ENSLACG00000008471.1"/>
</dbReference>
<dbReference type="Proteomes" id="UP000008672">
    <property type="component" value="Unassembled WGS sequence"/>
</dbReference>
<dbReference type="InParanoid" id="H3AIY4"/>
<name>H3AIY4_LATCH</name>
<dbReference type="OMA" id="NPEDCEG"/>
<dbReference type="eggNOG" id="KOG1075">
    <property type="taxonomic scope" value="Eukaryota"/>
</dbReference>